<comment type="similarity">
    <text evidence="1">Belongs to the peptidase C48 family.</text>
</comment>
<evidence type="ECO:0000313" key="6">
    <source>
        <dbReference type="EMBL" id="TFY81487.1"/>
    </source>
</evidence>
<feature type="compositionally biased region" description="Acidic residues" evidence="4">
    <location>
        <begin position="939"/>
        <end position="950"/>
    </location>
</feature>
<evidence type="ECO:0000256" key="2">
    <source>
        <dbReference type="ARBA" id="ARBA00022670"/>
    </source>
</evidence>
<dbReference type="Proteomes" id="UP000298061">
    <property type="component" value="Unassembled WGS sequence"/>
</dbReference>
<dbReference type="GO" id="GO:0019783">
    <property type="term" value="F:ubiquitin-like protein peptidase activity"/>
    <property type="evidence" value="ECO:0007669"/>
    <property type="project" value="UniProtKB-ARBA"/>
</dbReference>
<dbReference type="STRING" id="135208.A0A4Z0A593"/>
<evidence type="ECO:0000256" key="1">
    <source>
        <dbReference type="ARBA" id="ARBA00005234"/>
    </source>
</evidence>
<gene>
    <name evidence="6" type="ORF">EWM64_g2526</name>
</gene>
<dbReference type="InterPro" id="IPR003653">
    <property type="entry name" value="Peptidase_C48_C"/>
</dbReference>
<evidence type="ECO:0000256" key="3">
    <source>
        <dbReference type="ARBA" id="ARBA00022801"/>
    </source>
</evidence>
<proteinExistence type="inferred from homology"/>
<feature type="domain" description="Ubiquitin-like protease family profile" evidence="5">
    <location>
        <begin position="152"/>
        <end position="324"/>
    </location>
</feature>
<dbReference type="AlphaFoldDB" id="A0A4Z0A593"/>
<comment type="caution">
    <text evidence="6">The sequence shown here is derived from an EMBL/GenBank/DDBJ whole genome shotgun (WGS) entry which is preliminary data.</text>
</comment>
<dbReference type="GO" id="GO:0006508">
    <property type="term" value="P:proteolysis"/>
    <property type="evidence" value="ECO:0007669"/>
    <property type="project" value="UniProtKB-KW"/>
</dbReference>
<dbReference type="GO" id="GO:0008234">
    <property type="term" value="F:cysteine-type peptidase activity"/>
    <property type="evidence" value="ECO:0007669"/>
    <property type="project" value="InterPro"/>
</dbReference>
<protein>
    <recommendedName>
        <fullName evidence="5">Ubiquitin-like protease family profile domain-containing protein</fullName>
    </recommendedName>
</protein>
<evidence type="ECO:0000313" key="7">
    <source>
        <dbReference type="Proteomes" id="UP000298061"/>
    </source>
</evidence>
<evidence type="ECO:0000259" key="5">
    <source>
        <dbReference type="PROSITE" id="PS50600"/>
    </source>
</evidence>
<organism evidence="6 7">
    <name type="scientific">Hericium alpestre</name>
    <dbReference type="NCBI Taxonomy" id="135208"/>
    <lineage>
        <taxon>Eukaryota</taxon>
        <taxon>Fungi</taxon>
        <taxon>Dikarya</taxon>
        <taxon>Basidiomycota</taxon>
        <taxon>Agaricomycotina</taxon>
        <taxon>Agaricomycetes</taxon>
        <taxon>Russulales</taxon>
        <taxon>Hericiaceae</taxon>
        <taxon>Hericium</taxon>
    </lineage>
</organism>
<dbReference type="InterPro" id="IPR038765">
    <property type="entry name" value="Papain-like_cys_pep_sf"/>
</dbReference>
<accession>A0A4Z0A593</accession>
<sequence length="1028" mass="114290">MIIPPSINYDNVPACLIGSFLPSLSISITALIGFDLMPFPSAVDLNPNAISSPILTCDVPDCELSNTLLRRSIPPPAGLVYELLKNLSMASCSVNHDGHRLPAIVLRVWSILEELHHVRNVWHSVTKWMRARERHGPAHCTAIDHIRQQLRMTAWAGSVKGFEASGPLSNAALYTSTAWLTDVHTSQMSELLLQSLDDSTVCVADVDVLDPLFAKTLLQDGPSHPWIMHITDNLVSRRHTQVLGLMLVNGNHWISFVVDSQGNGLRLLFGDSFGNEPPPAVLTAFTAWLSTITGKQPQVGQLTCTMQVDTYSCEILAMNVLYHFLDPLGHPVLDSIPSRALAWLKVLESILSRHLNSIVLEPVPTNKTVKVGLDGSSNHDVGNVAEASRPFRQFKNDVVRKPQGQKLVNALRPAKRTNWQAPFLWAQIEAATKKVGYPYGSAAIVQELQSRDPVVFGKLLPQTFGKWMTPQPRKKENLWTVPVLRRVEDGHKLKTTDNGLGVLKPYPLLAKAIMTRLQCTHDIGVPLSIQDISAILIVMIKMKEPTIFIRVAKDSSVFRCSDSFVRNFLRAHHWSRRAPTKAAQKMPGDAQEQCRKSFLRQALTIRDDGVKDHMWANGDQTQGVFAQGSKNTWNEKGVSQVAVVGTEEKRAFTLMVGVTASGEALPFQAIYKGKTALSLPVETKSNSWKRAQELGFIFEFFGTDTYWSTIETMKSYVNKILAPYFATAHAAHGDLPDQLAIWQIDAWSVHRSAEFRAWSVHRSAEFRAWMAKHHPRIQLEYVPGGCTGIWQPCDVGIQRVLKHEIHRTSRTDVVAEALQRLEALEAEALEAAGSSDELDVLAIQLDKKIGVLRDRSVGWLVQAHEIVNHLEFVRKAFEHCQLDAEPHFNLSHASLTSSAALQALKNLSTSDPALWAEISQGRTNKSKPASQSEPNPSSPDDEDEAQELGDDLSIPSTTLRDHMLTGDSAFRRGFVANDKDTNHEFAQVADVVVDVEEGPSEPVELGRRKQIKKPNQFYTAGKAFWEEL</sequence>
<dbReference type="PROSITE" id="PS50600">
    <property type="entry name" value="ULP_PROTEASE"/>
    <property type="match status" value="1"/>
</dbReference>
<name>A0A4Z0A593_9AGAM</name>
<dbReference type="SUPFAM" id="SSF54001">
    <property type="entry name" value="Cysteine proteinases"/>
    <property type="match status" value="1"/>
</dbReference>
<keyword evidence="2" id="KW-0645">Protease</keyword>
<feature type="region of interest" description="Disordered" evidence="4">
    <location>
        <begin position="920"/>
        <end position="960"/>
    </location>
</feature>
<dbReference type="EMBL" id="SFCI01000207">
    <property type="protein sequence ID" value="TFY81487.1"/>
    <property type="molecule type" value="Genomic_DNA"/>
</dbReference>
<evidence type="ECO:0000256" key="4">
    <source>
        <dbReference type="SAM" id="MobiDB-lite"/>
    </source>
</evidence>
<keyword evidence="7" id="KW-1185">Reference proteome</keyword>
<dbReference type="OrthoDB" id="3341102at2759"/>
<feature type="compositionally biased region" description="Polar residues" evidence="4">
    <location>
        <begin position="920"/>
        <end position="935"/>
    </location>
</feature>
<reference evidence="6 7" key="1">
    <citation type="submission" date="2019-02" db="EMBL/GenBank/DDBJ databases">
        <title>Genome sequencing of the rare red list fungi Hericium alpestre (H. flagellum).</title>
        <authorList>
            <person name="Buettner E."/>
            <person name="Kellner H."/>
        </authorList>
    </citation>
    <scope>NUCLEOTIDE SEQUENCE [LARGE SCALE GENOMIC DNA]</scope>
    <source>
        <strain evidence="6 7">DSM 108284</strain>
    </source>
</reference>
<keyword evidence="3" id="KW-0378">Hydrolase</keyword>